<organism evidence="3">
    <name type="scientific">Agromyces sp. G08B096</name>
    <dbReference type="NCBI Taxonomy" id="3156399"/>
    <lineage>
        <taxon>Bacteria</taxon>
        <taxon>Bacillati</taxon>
        <taxon>Actinomycetota</taxon>
        <taxon>Actinomycetes</taxon>
        <taxon>Micrococcales</taxon>
        <taxon>Microbacteriaceae</taxon>
        <taxon>Agromyces</taxon>
    </lineage>
</organism>
<feature type="transmembrane region" description="Helical" evidence="2">
    <location>
        <begin position="372"/>
        <end position="393"/>
    </location>
</feature>
<feature type="transmembrane region" description="Helical" evidence="2">
    <location>
        <begin position="529"/>
        <end position="552"/>
    </location>
</feature>
<proteinExistence type="predicted"/>
<name>A0AAU7W450_9MICO</name>
<feature type="transmembrane region" description="Helical" evidence="2">
    <location>
        <begin position="133"/>
        <end position="155"/>
    </location>
</feature>
<evidence type="ECO:0000256" key="2">
    <source>
        <dbReference type="SAM" id="Phobius"/>
    </source>
</evidence>
<protein>
    <recommendedName>
        <fullName evidence="4">Integral membrane protein</fullName>
    </recommendedName>
</protein>
<accession>A0AAU7W450</accession>
<feature type="transmembrane region" description="Helical" evidence="2">
    <location>
        <begin position="651"/>
        <end position="671"/>
    </location>
</feature>
<feature type="transmembrane region" description="Helical" evidence="2">
    <location>
        <begin position="614"/>
        <end position="631"/>
    </location>
</feature>
<feature type="compositionally biased region" description="Low complexity" evidence="1">
    <location>
        <begin position="51"/>
        <end position="61"/>
    </location>
</feature>
<dbReference type="AlphaFoldDB" id="A0AAU7W450"/>
<keyword evidence="2" id="KW-1133">Transmembrane helix</keyword>
<feature type="compositionally biased region" description="Low complexity" evidence="1">
    <location>
        <begin position="935"/>
        <end position="946"/>
    </location>
</feature>
<keyword evidence="2" id="KW-0812">Transmembrane</keyword>
<reference evidence="3" key="1">
    <citation type="submission" date="2024-05" db="EMBL/GenBank/DDBJ databases">
        <authorList>
            <person name="Yu L."/>
        </authorList>
    </citation>
    <scope>NUCLEOTIDE SEQUENCE</scope>
    <source>
        <strain evidence="3">G08B096</strain>
    </source>
</reference>
<feature type="transmembrane region" description="Helical" evidence="2">
    <location>
        <begin position="91"/>
        <end position="112"/>
    </location>
</feature>
<feature type="transmembrane region" description="Helical" evidence="2">
    <location>
        <begin position="405"/>
        <end position="423"/>
    </location>
</feature>
<evidence type="ECO:0000313" key="3">
    <source>
        <dbReference type="EMBL" id="XBX81598.1"/>
    </source>
</evidence>
<evidence type="ECO:0008006" key="4">
    <source>
        <dbReference type="Google" id="ProtNLM"/>
    </source>
</evidence>
<feature type="transmembrane region" description="Helical" evidence="2">
    <location>
        <begin position="185"/>
        <end position="205"/>
    </location>
</feature>
<feature type="transmembrane region" description="Helical" evidence="2">
    <location>
        <begin position="475"/>
        <end position="496"/>
    </location>
</feature>
<feature type="region of interest" description="Disordered" evidence="1">
    <location>
        <begin position="39"/>
        <end position="63"/>
    </location>
</feature>
<dbReference type="EMBL" id="CP158374">
    <property type="protein sequence ID" value="XBX81598.1"/>
    <property type="molecule type" value="Genomic_DNA"/>
</dbReference>
<dbReference type="RefSeq" id="WP_350347620.1">
    <property type="nucleotide sequence ID" value="NZ_CP158374.1"/>
</dbReference>
<gene>
    <name evidence="3" type="ORF">ABIQ69_13395</name>
</gene>
<feature type="transmembrane region" description="Helical" evidence="2">
    <location>
        <begin position="299"/>
        <end position="319"/>
    </location>
</feature>
<feature type="transmembrane region" description="Helical" evidence="2">
    <location>
        <begin position="435"/>
        <end position="454"/>
    </location>
</feature>
<feature type="transmembrane region" description="Helical" evidence="2">
    <location>
        <begin position="339"/>
        <end position="360"/>
    </location>
</feature>
<feature type="region of interest" description="Disordered" evidence="1">
    <location>
        <begin position="935"/>
        <end position="964"/>
    </location>
</feature>
<evidence type="ECO:0000256" key="1">
    <source>
        <dbReference type="SAM" id="MobiDB-lite"/>
    </source>
</evidence>
<keyword evidence="2" id="KW-0472">Membrane</keyword>
<feature type="transmembrane region" description="Helical" evidence="2">
    <location>
        <begin position="253"/>
        <end position="271"/>
    </location>
</feature>
<sequence>MSTGDRPSVLEIRIHGIANAPPEVMLEAERDEITRRTGDDLGSFWSRKDAAPGAPAPAADPRGGDVDAIEAYSWGRQARSGGGALAVIGRVFVHLGWLFILPFGLCNIAYWTRRIPVPERADEAAWAAGRGAAMLRLFGLVLTLIYVTAFLSVAVDLIAVQCYRDGRVCAALPAWLDGLGDLDRGARAALLSVVPIAAMLVIYLVSRTGRVRYEANVAEFTRTFLEGKPQRRPLLATVGFWSMARITSTSEQLHFAASLGLVLLLLGWDAALGGRVTDRELGADPLAATLGGFAAASPWALLAIAVGAGVLISSAICVLTSTSPKDVAGDLAGRVRARLVLAIAAVAYVGYVALMLASTSQRGGADASASPVFTGLITTPMVLVVLALGLAYAGAGWVRGVPKAVSFPLLLGALVLLGAAELVPDGADGRAPAAVYWLVGGSLACVVAYFVVVWTRRVDVRSVGWSGQGPAIGMLLGLLTSMVISSLLVIGVSTWLGTPASTGEVEDIWRTPPPAGLAVLDAPDAYERFSVVLAVLAIVVAAVGGSAAVVALTRTPRLTLPPVAGGGAADRNLLGIPVPDARYTRQEARADLTGHARRVVAARRSATIVHRGEALIGLVALLTAIGFLPLVSSDLFDAVRALAPDAVRTGIRSASAAILGLVALGAVAAVATRAASSAERPLALFWDIVCFFPRAGHPFAPPCYGERAVPELTARTCTWLRERSGGGTRGVILAAHSMGSVLAAATVLALSNEADVTTRDVGADGRARCRVEDVAMLTYGTQLRAFFSRFFPSVLGPQVLGVPGCAGPSLWRADPWRRQVRREWPSVFPTPAGVRPNPFDEDATDLTVARVLGVDGDPATPVRWRSLWRRTDYLGFPAYGYNPDGNPVDRGASERSPVSYLWQVAQHNDYLPTEQYRRARRELVTALGSEAGVAAEAEEAAAARVAPPAPTAPPDELAGARAGG</sequence>